<dbReference type="GO" id="GO:0015267">
    <property type="term" value="F:channel activity"/>
    <property type="evidence" value="ECO:0007669"/>
    <property type="project" value="InterPro"/>
</dbReference>
<evidence type="ECO:0000256" key="2">
    <source>
        <dbReference type="ARBA" id="ARBA00022448"/>
    </source>
</evidence>
<dbReference type="InterPro" id="IPR023271">
    <property type="entry name" value="Aquaporin-like"/>
</dbReference>
<feature type="transmembrane region" description="Helical" evidence="7">
    <location>
        <begin position="12"/>
        <end position="33"/>
    </location>
</feature>
<keyword evidence="4 7" id="KW-1133">Transmembrane helix</keyword>
<comment type="similarity">
    <text evidence="6">Belongs to the MIP/aquaporin (TC 1.A.8) family.</text>
</comment>
<dbReference type="AlphaFoldDB" id="A0A6I4IE96"/>
<keyword evidence="5 7" id="KW-0472">Membrane</keyword>
<reference evidence="9" key="1">
    <citation type="submission" date="2019-05" db="EMBL/GenBank/DDBJ databases">
        <title>Flavobacterium profundi sp. nov., isolated from a deep-sea seamount.</title>
        <authorList>
            <person name="Zhang D.-C."/>
        </authorList>
    </citation>
    <scope>NUCLEOTIDE SEQUENCE [LARGE SCALE GENOMIC DNA]</scope>
    <source>
        <strain evidence="9">TP390</strain>
    </source>
</reference>
<feature type="transmembrane region" description="Helical" evidence="7">
    <location>
        <begin position="89"/>
        <end position="110"/>
    </location>
</feature>
<accession>A0A6I4IE96</accession>
<keyword evidence="2 6" id="KW-0813">Transport</keyword>
<protein>
    <submittedName>
        <fullName evidence="8">Aquaporin</fullName>
    </submittedName>
</protein>
<dbReference type="PRINTS" id="PR00783">
    <property type="entry name" value="MINTRINSICP"/>
</dbReference>
<keyword evidence="9" id="KW-1185">Reference proteome</keyword>
<keyword evidence="3 6" id="KW-0812">Transmembrane</keyword>
<evidence type="ECO:0000256" key="4">
    <source>
        <dbReference type="ARBA" id="ARBA00022989"/>
    </source>
</evidence>
<dbReference type="PROSITE" id="PS00221">
    <property type="entry name" value="MIP"/>
    <property type="match status" value="1"/>
</dbReference>
<feature type="transmembrane region" description="Helical" evidence="7">
    <location>
        <begin position="198"/>
        <end position="217"/>
    </location>
</feature>
<evidence type="ECO:0000256" key="1">
    <source>
        <dbReference type="ARBA" id="ARBA00004141"/>
    </source>
</evidence>
<comment type="subcellular location">
    <subcellularLocation>
        <location evidence="1">Membrane</location>
        <topology evidence="1">Multi-pass membrane protein</topology>
    </subcellularLocation>
</comment>
<dbReference type="InterPro" id="IPR034294">
    <property type="entry name" value="Aquaporin_transptr"/>
</dbReference>
<dbReference type="InterPro" id="IPR022357">
    <property type="entry name" value="MIP_CS"/>
</dbReference>
<dbReference type="OrthoDB" id="9807293at2"/>
<dbReference type="EMBL" id="WQLW01000001">
    <property type="protein sequence ID" value="MVO07885.1"/>
    <property type="molecule type" value="Genomic_DNA"/>
</dbReference>
<proteinExistence type="inferred from homology"/>
<dbReference type="PANTHER" id="PTHR45724:SF27">
    <property type="entry name" value="AQUAPORIN NIP2-1-RELATED"/>
    <property type="match status" value="1"/>
</dbReference>
<dbReference type="Pfam" id="PF00230">
    <property type="entry name" value="MIP"/>
    <property type="match status" value="1"/>
</dbReference>
<name>A0A6I4IE96_9FLAO</name>
<evidence type="ECO:0000256" key="6">
    <source>
        <dbReference type="RuleBase" id="RU000477"/>
    </source>
</evidence>
<feature type="transmembrane region" description="Helical" evidence="7">
    <location>
        <begin position="157"/>
        <end position="178"/>
    </location>
</feature>
<comment type="caution">
    <text evidence="8">The sequence shown here is derived from an EMBL/GenBank/DDBJ whole genome shotgun (WGS) entry which is preliminary data.</text>
</comment>
<evidence type="ECO:0000313" key="9">
    <source>
        <dbReference type="Proteomes" id="UP000431264"/>
    </source>
</evidence>
<evidence type="ECO:0000256" key="3">
    <source>
        <dbReference type="ARBA" id="ARBA00022692"/>
    </source>
</evidence>
<dbReference type="SUPFAM" id="SSF81338">
    <property type="entry name" value="Aquaporin-like"/>
    <property type="match status" value="1"/>
</dbReference>
<evidence type="ECO:0000256" key="7">
    <source>
        <dbReference type="SAM" id="Phobius"/>
    </source>
</evidence>
<gene>
    <name evidence="8" type="ORF">GOQ30_01740</name>
</gene>
<organism evidence="8 9">
    <name type="scientific">Flavobacterium profundi</name>
    <dbReference type="NCBI Taxonomy" id="1774945"/>
    <lineage>
        <taxon>Bacteria</taxon>
        <taxon>Pseudomonadati</taxon>
        <taxon>Bacteroidota</taxon>
        <taxon>Flavobacteriia</taxon>
        <taxon>Flavobacteriales</taxon>
        <taxon>Flavobacteriaceae</taxon>
        <taxon>Flavobacterium</taxon>
    </lineage>
</organism>
<evidence type="ECO:0000256" key="5">
    <source>
        <dbReference type="ARBA" id="ARBA00023136"/>
    </source>
</evidence>
<evidence type="ECO:0000313" key="8">
    <source>
        <dbReference type="EMBL" id="MVO07885.1"/>
    </source>
</evidence>
<dbReference type="PANTHER" id="PTHR45724">
    <property type="entry name" value="AQUAPORIN NIP2-1"/>
    <property type="match status" value="1"/>
</dbReference>
<feature type="transmembrane region" description="Helical" evidence="7">
    <location>
        <begin position="130"/>
        <end position="150"/>
    </location>
</feature>
<dbReference type="Proteomes" id="UP000431264">
    <property type="component" value="Unassembled WGS sequence"/>
</dbReference>
<feature type="transmembrane region" description="Helical" evidence="7">
    <location>
        <begin position="39"/>
        <end position="61"/>
    </location>
</feature>
<dbReference type="Gene3D" id="1.20.1080.10">
    <property type="entry name" value="Glycerol uptake facilitator protein"/>
    <property type="match status" value="1"/>
</dbReference>
<dbReference type="InterPro" id="IPR000425">
    <property type="entry name" value="MIP"/>
</dbReference>
<sequence>MCFQRLKMENKNYWAEFLGTFLLVFFGTGSIIISEEYNGVIQAFGIGVVFGVTVWILVHFLGKFSDCHINPAVTVTFYFNKNIEIKKTLFYIFFQLFGAVLASLLLHYIFPFNQKLGNTIPSGSVWESFFLEFGISFILMGVIVITNVMSLKKWAPLLIGFTVFLEAWLAGPICGASMNPARSFGPSIISGTINFLWLYFLAPTSGMLFFLLIYRFFNSKR</sequence>
<dbReference type="GO" id="GO:0016020">
    <property type="term" value="C:membrane"/>
    <property type="evidence" value="ECO:0007669"/>
    <property type="project" value="UniProtKB-SubCell"/>
</dbReference>